<organism evidence="2 3">
    <name type="scientific">Geomonas silvestris</name>
    <dbReference type="NCBI Taxonomy" id="2740184"/>
    <lineage>
        <taxon>Bacteria</taxon>
        <taxon>Pseudomonadati</taxon>
        <taxon>Thermodesulfobacteriota</taxon>
        <taxon>Desulfuromonadia</taxon>
        <taxon>Geobacterales</taxon>
        <taxon>Geobacteraceae</taxon>
        <taxon>Geomonas</taxon>
    </lineage>
</organism>
<comment type="caution">
    <text evidence="2">The sequence shown here is derived from an EMBL/GenBank/DDBJ whole genome shotgun (WGS) entry which is preliminary data.</text>
</comment>
<proteinExistence type="predicted"/>
<dbReference type="AlphaFoldDB" id="A0A6V8MKY3"/>
<dbReference type="InterPro" id="IPR025491">
    <property type="entry name" value="DUF4382"/>
</dbReference>
<accession>A0A6V8MKY3</accession>
<dbReference type="RefSeq" id="WP_183355409.1">
    <property type="nucleotide sequence ID" value="NZ_BLXX01000009.1"/>
</dbReference>
<feature type="domain" description="DUF4382" evidence="1">
    <location>
        <begin position="40"/>
        <end position="198"/>
    </location>
</feature>
<reference evidence="3" key="1">
    <citation type="submission" date="2020-06" db="EMBL/GenBank/DDBJ databases">
        <title>Draft genomic sequence of Geomonas sp. Red330.</title>
        <authorList>
            <person name="Itoh H."/>
            <person name="Zhenxing X."/>
            <person name="Ushijima N."/>
            <person name="Masuda Y."/>
            <person name="Shiratori Y."/>
            <person name="Senoo K."/>
        </authorList>
    </citation>
    <scope>NUCLEOTIDE SEQUENCE [LARGE SCALE GENOMIC DNA]</scope>
    <source>
        <strain evidence="3">Red330</strain>
    </source>
</reference>
<dbReference type="Pfam" id="PF14321">
    <property type="entry name" value="DUF4382"/>
    <property type="match status" value="1"/>
</dbReference>
<evidence type="ECO:0000259" key="1">
    <source>
        <dbReference type="Pfam" id="PF14321"/>
    </source>
</evidence>
<keyword evidence="2" id="KW-0449">Lipoprotein</keyword>
<protein>
    <submittedName>
        <fullName evidence="2">Lipoprotein</fullName>
    </submittedName>
</protein>
<dbReference type="PROSITE" id="PS51257">
    <property type="entry name" value="PROKAR_LIPOPROTEIN"/>
    <property type="match status" value="1"/>
</dbReference>
<name>A0A6V8MKY3_9BACT</name>
<evidence type="ECO:0000313" key="2">
    <source>
        <dbReference type="EMBL" id="GFO60594.1"/>
    </source>
</evidence>
<keyword evidence="3" id="KW-1185">Reference proteome</keyword>
<sequence length="305" mass="31746">MKRSRGFLVAGRFGILWLAVLALALLQGCSGSGGTSVSSTGTLKVGLTDKQSDEFAQVVVSIKEVRVVPAGLENAADNDARLPVVVSYATPHVVDVLTLRFQQELLGTIVLPAGSYSQVRLILEANPNGQGRPPVNYLTLKTAPTVQIPLTTPSAQQSGLKVLGSFTVRPGIISAILLDFDPNTAIVARGNGDYNLKPTGIRIVQPATPLTSFGSLSGTIVSTFKDWSSASVLVVPQASSTPVAAGTVFSNLSSNRWIGPVTAFVPGGIYRLHVQARGFAPYSSPLTAVTAGADSPLGDILLSVP</sequence>
<dbReference type="EMBL" id="BLXX01000009">
    <property type="protein sequence ID" value="GFO60594.1"/>
    <property type="molecule type" value="Genomic_DNA"/>
</dbReference>
<dbReference type="Proteomes" id="UP000556026">
    <property type="component" value="Unassembled WGS sequence"/>
</dbReference>
<evidence type="ECO:0000313" key="3">
    <source>
        <dbReference type="Proteomes" id="UP000556026"/>
    </source>
</evidence>
<gene>
    <name evidence="2" type="ORF">GMST_29190</name>
</gene>